<name>A0AAV1TG11_9STRA</name>
<protein>
    <submittedName>
        <fullName evidence="1">Uncharacterized protein</fullName>
    </submittedName>
</protein>
<reference evidence="1" key="1">
    <citation type="submission" date="2024-01" db="EMBL/GenBank/DDBJ databases">
        <authorList>
            <person name="Webb A."/>
        </authorList>
    </citation>
    <scope>NUCLEOTIDE SEQUENCE</scope>
    <source>
        <strain evidence="1">Pm1</strain>
    </source>
</reference>
<dbReference type="EMBL" id="CAKLBY020000048">
    <property type="protein sequence ID" value="CAK7919395.1"/>
    <property type="molecule type" value="Genomic_DNA"/>
</dbReference>
<sequence>MDNFLEEGMVDYERDTVASSIYDHPPATPPARDTARTAPNPFMERDEVPTPSAQRAFVDPASGVLHNTLGQNRAQYLQSVDDLRRQAQIVATANAHSSYRFTRSTVDDRILQTAGQSFATWITGPKAVTASAIAEREALRARKFRVNVRPIKRTLTGWICKHEVRHYPPCGQHPSFNVPGETEGEMMSSSRVELTEIAVCQAC</sequence>
<dbReference type="Proteomes" id="UP001162060">
    <property type="component" value="Unassembled WGS sequence"/>
</dbReference>
<comment type="caution">
    <text evidence="1">The sequence shown here is derived from an EMBL/GenBank/DDBJ whole genome shotgun (WGS) entry which is preliminary data.</text>
</comment>
<gene>
    <name evidence="1" type="ORF">PM001_LOCUS5993</name>
</gene>
<organism evidence="1 2">
    <name type="scientific">Peronospora matthiolae</name>
    <dbReference type="NCBI Taxonomy" id="2874970"/>
    <lineage>
        <taxon>Eukaryota</taxon>
        <taxon>Sar</taxon>
        <taxon>Stramenopiles</taxon>
        <taxon>Oomycota</taxon>
        <taxon>Peronosporomycetes</taxon>
        <taxon>Peronosporales</taxon>
        <taxon>Peronosporaceae</taxon>
        <taxon>Peronospora</taxon>
    </lineage>
</organism>
<evidence type="ECO:0000313" key="2">
    <source>
        <dbReference type="Proteomes" id="UP001162060"/>
    </source>
</evidence>
<proteinExistence type="predicted"/>
<evidence type="ECO:0000313" key="1">
    <source>
        <dbReference type="EMBL" id="CAK7919395.1"/>
    </source>
</evidence>
<dbReference type="AlphaFoldDB" id="A0AAV1TG11"/>
<accession>A0AAV1TG11</accession>